<dbReference type="AlphaFoldDB" id="A0AAN7B7E5"/>
<gene>
    <name evidence="1" type="ORF">QBC37DRAFT_422777</name>
</gene>
<accession>A0AAN7B7E5</accession>
<proteinExistence type="predicted"/>
<comment type="caution">
    <text evidence="1">The sequence shown here is derived from an EMBL/GenBank/DDBJ whole genome shotgun (WGS) entry which is preliminary data.</text>
</comment>
<keyword evidence="2" id="KW-1185">Reference proteome</keyword>
<name>A0AAN7B7E5_9PEZI</name>
<dbReference type="Proteomes" id="UP001301769">
    <property type="component" value="Unassembled WGS sequence"/>
</dbReference>
<sequence>MFTTLVRRMASSMPNLPKKPAKPEPFFPLKKVWPPDFKQMSVQQQLRFEKRYKRRLRHISQRPGWDKGVQIAQFITISAVVVYSALFMEWADGSYQPLTGFRTYVYDLFGFKYNPPPLRERTLNPLHPQNQNKDL</sequence>
<evidence type="ECO:0000313" key="2">
    <source>
        <dbReference type="Proteomes" id="UP001301769"/>
    </source>
</evidence>
<reference evidence="1" key="2">
    <citation type="submission" date="2023-05" db="EMBL/GenBank/DDBJ databases">
        <authorList>
            <consortium name="Lawrence Berkeley National Laboratory"/>
            <person name="Steindorff A."/>
            <person name="Hensen N."/>
            <person name="Bonometti L."/>
            <person name="Westerberg I."/>
            <person name="Brannstrom I.O."/>
            <person name="Guillou S."/>
            <person name="Cros-Aarteil S."/>
            <person name="Calhoun S."/>
            <person name="Haridas S."/>
            <person name="Kuo A."/>
            <person name="Mondo S."/>
            <person name="Pangilinan J."/>
            <person name="Riley R."/>
            <person name="Labutti K."/>
            <person name="Andreopoulos B."/>
            <person name="Lipzen A."/>
            <person name="Chen C."/>
            <person name="Yanf M."/>
            <person name="Daum C."/>
            <person name="Ng V."/>
            <person name="Clum A."/>
            <person name="Ohm R."/>
            <person name="Martin F."/>
            <person name="Silar P."/>
            <person name="Natvig D."/>
            <person name="Lalanne C."/>
            <person name="Gautier V."/>
            <person name="Ament-Velasquez S.L."/>
            <person name="Kruys A."/>
            <person name="Hutchinson M.I."/>
            <person name="Powell A.J."/>
            <person name="Barry K."/>
            <person name="Miller A.N."/>
            <person name="Grigoriev I.V."/>
            <person name="Debuchy R."/>
            <person name="Gladieux P."/>
            <person name="Thoren M.H."/>
            <person name="Johannesson H."/>
        </authorList>
    </citation>
    <scope>NUCLEOTIDE SEQUENCE</scope>
    <source>
        <strain evidence="1">PSN293</strain>
    </source>
</reference>
<dbReference type="EMBL" id="MU858106">
    <property type="protein sequence ID" value="KAK4213623.1"/>
    <property type="molecule type" value="Genomic_DNA"/>
</dbReference>
<protein>
    <submittedName>
        <fullName evidence="1">Uncharacterized protein</fullName>
    </submittedName>
</protein>
<reference evidence="1" key="1">
    <citation type="journal article" date="2023" name="Mol. Phylogenet. Evol.">
        <title>Genome-scale phylogeny and comparative genomics of the fungal order Sordariales.</title>
        <authorList>
            <person name="Hensen N."/>
            <person name="Bonometti L."/>
            <person name="Westerberg I."/>
            <person name="Brannstrom I.O."/>
            <person name="Guillou S."/>
            <person name="Cros-Aarteil S."/>
            <person name="Calhoun S."/>
            <person name="Haridas S."/>
            <person name="Kuo A."/>
            <person name="Mondo S."/>
            <person name="Pangilinan J."/>
            <person name="Riley R."/>
            <person name="LaButti K."/>
            <person name="Andreopoulos B."/>
            <person name="Lipzen A."/>
            <person name="Chen C."/>
            <person name="Yan M."/>
            <person name="Daum C."/>
            <person name="Ng V."/>
            <person name="Clum A."/>
            <person name="Steindorff A."/>
            <person name="Ohm R.A."/>
            <person name="Martin F."/>
            <person name="Silar P."/>
            <person name="Natvig D.O."/>
            <person name="Lalanne C."/>
            <person name="Gautier V."/>
            <person name="Ament-Velasquez S.L."/>
            <person name="Kruys A."/>
            <person name="Hutchinson M.I."/>
            <person name="Powell A.J."/>
            <person name="Barry K."/>
            <person name="Miller A.N."/>
            <person name="Grigoriev I.V."/>
            <person name="Debuchy R."/>
            <person name="Gladieux P."/>
            <person name="Hiltunen Thoren M."/>
            <person name="Johannesson H."/>
        </authorList>
    </citation>
    <scope>NUCLEOTIDE SEQUENCE</scope>
    <source>
        <strain evidence="1">PSN293</strain>
    </source>
</reference>
<organism evidence="1 2">
    <name type="scientific">Rhypophila decipiens</name>
    <dbReference type="NCBI Taxonomy" id="261697"/>
    <lineage>
        <taxon>Eukaryota</taxon>
        <taxon>Fungi</taxon>
        <taxon>Dikarya</taxon>
        <taxon>Ascomycota</taxon>
        <taxon>Pezizomycotina</taxon>
        <taxon>Sordariomycetes</taxon>
        <taxon>Sordariomycetidae</taxon>
        <taxon>Sordariales</taxon>
        <taxon>Naviculisporaceae</taxon>
        <taxon>Rhypophila</taxon>
    </lineage>
</organism>
<evidence type="ECO:0000313" key="1">
    <source>
        <dbReference type="EMBL" id="KAK4213623.1"/>
    </source>
</evidence>